<dbReference type="Pfam" id="PF12796">
    <property type="entry name" value="Ank_2"/>
    <property type="match status" value="3"/>
</dbReference>
<dbReference type="InterPro" id="IPR010730">
    <property type="entry name" value="HET"/>
</dbReference>
<evidence type="ECO:0000259" key="4">
    <source>
        <dbReference type="Pfam" id="PF06985"/>
    </source>
</evidence>
<keyword evidence="2 3" id="KW-0040">ANK repeat</keyword>
<reference evidence="5" key="1">
    <citation type="journal article" date="2023" name="Mol. Phylogenet. Evol.">
        <title>Genome-scale phylogeny and comparative genomics of the fungal order Sordariales.</title>
        <authorList>
            <person name="Hensen N."/>
            <person name="Bonometti L."/>
            <person name="Westerberg I."/>
            <person name="Brannstrom I.O."/>
            <person name="Guillou S."/>
            <person name="Cros-Aarteil S."/>
            <person name="Calhoun S."/>
            <person name="Haridas S."/>
            <person name="Kuo A."/>
            <person name="Mondo S."/>
            <person name="Pangilinan J."/>
            <person name="Riley R."/>
            <person name="LaButti K."/>
            <person name="Andreopoulos B."/>
            <person name="Lipzen A."/>
            <person name="Chen C."/>
            <person name="Yan M."/>
            <person name="Daum C."/>
            <person name="Ng V."/>
            <person name="Clum A."/>
            <person name="Steindorff A."/>
            <person name="Ohm R.A."/>
            <person name="Martin F."/>
            <person name="Silar P."/>
            <person name="Natvig D.O."/>
            <person name="Lalanne C."/>
            <person name="Gautier V."/>
            <person name="Ament-Velasquez S.L."/>
            <person name="Kruys A."/>
            <person name="Hutchinson M.I."/>
            <person name="Powell A.J."/>
            <person name="Barry K."/>
            <person name="Miller A.N."/>
            <person name="Grigoriev I.V."/>
            <person name="Debuchy R."/>
            <person name="Gladieux P."/>
            <person name="Hiltunen Thoren M."/>
            <person name="Johannesson H."/>
        </authorList>
    </citation>
    <scope>NUCLEOTIDE SEQUENCE</scope>
    <source>
        <strain evidence="5">CBS 955.72</strain>
    </source>
</reference>
<organism evidence="5 6">
    <name type="scientific">Lasiosphaeria hispida</name>
    <dbReference type="NCBI Taxonomy" id="260671"/>
    <lineage>
        <taxon>Eukaryota</taxon>
        <taxon>Fungi</taxon>
        <taxon>Dikarya</taxon>
        <taxon>Ascomycota</taxon>
        <taxon>Pezizomycotina</taxon>
        <taxon>Sordariomycetes</taxon>
        <taxon>Sordariomycetidae</taxon>
        <taxon>Sordariales</taxon>
        <taxon>Lasiosphaeriaceae</taxon>
        <taxon>Lasiosphaeria</taxon>
    </lineage>
</organism>
<dbReference type="PANTHER" id="PTHR24198:SF165">
    <property type="entry name" value="ANKYRIN REPEAT-CONTAINING PROTEIN-RELATED"/>
    <property type="match status" value="1"/>
</dbReference>
<evidence type="ECO:0000256" key="3">
    <source>
        <dbReference type="PROSITE-ProRule" id="PRU00023"/>
    </source>
</evidence>
<dbReference type="PROSITE" id="PS50297">
    <property type="entry name" value="ANK_REP_REGION"/>
    <property type="match status" value="2"/>
</dbReference>
<gene>
    <name evidence="5" type="ORF">B0T25DRAFT_523610</name>
</gene>
<feature type="repeat" description="ANK" evidence="3">
    <location>
        <begin position="167"/>
        <end position="199"/>
    </location>
</feature>
<feature type="repeat" description="ANK" evidence="3">
    <location>
        <begin position="278"/>
        <end position="316"/>
    </location>
</feature>
<dbReference type="PANTHER" id="PTHR24198">
    <property type="entry name" value="ANKYRIN REPEAT AND PROTEIN KINASE DOMAIN-CONTAINING PROTEIN"/>
    <property type="match status" value="1"/>
</dbReference>
<evidence type="ECO:0000256" key="2">
    <source>
        <dbReference type="ARBA" id="ARBA00023043"/>
    </source>
</evidence>
<protein>
    <submittedName>
        <fullName evidence="5">Ankyrin repeat-containing domain protein</fullName>
    </submittedName>
</protein>
<dbReference type="SUPFAM" id="SSF48403">
    <property type="entry name" value="Ankyrin repeat"/>
    <property type="match status" value="2"/>
</dbReference>
<dbReference type="Pfam" id="PF06985">
    <property type="entry name" value="HET"/>
    <property type="match status" value="1"/>
</dbReference>
<evidence type="ECO:0000313" key="5">
    <source>
        <dbReference type="EMBL" id="KAK3339949.1"/>
    </source>
</evidence>
<reference evidence="5" key="2">
    <citation type="submission" date="2023-06" db="EMBL/GenBank/DDBJ databases">
        <authorList>
            <consortium name="Lawrence Berkeley National Laboratory"/>
            <person name="Haridas S."/>
            <person name="Hensen N."/>
            <person name="Bonometti L."/>
            <person name="Westerberg I."/>
            <person name="Brannstrom I.O."/>
            <person name="Guillou S."/>
            <person name="Cros-Aarteil S."/>
            <person name="Calhoun S."/>
            <person name="Kuo A."/>
            <person name="Mondo S."/>
            <person name="Pangilinan J."/>
            <person name="Riley R."/>
            <person name="Labutti K."/>
            <person name="Andreopoulos B."/>
            <person name="Lipzen A."/>
            <person name="Chen C."/>
            <person name="Yanf M."/>
            <person name="Daum C."/>
            <person name="Ng V."/>
            <person name="Clum A."/>
            <person name="Steindorff A."/>
            <person name="Ohm R."/>
            <person name="Martin F."/>
            <person name="Silar P."/>
            <person name="Natvig D."/>
            <person name="Lalanne C."/>
            <person name="Gautier V."/>
            <person name="Ament-Velasquez S.L."/>
            <person name="Kruys A."/>
            <person name="Hutchinson M.I."/>
            <person name="Powell A.J."/>
            <person name="Barry K."/>
            <person name="Miller A.N."/>
            <person name="Grigoriev I.V."/>
            <person name="Debuchy R."/>
            <person name="Gladieux P."/>
            <person name="Thoren M.H."/>
            <person name="Johannesson H."/>
        </authorList>
    </citation>
    <scope>NUCLEOTIDE SEQUENCE</scope>
    <source>
        <strain evidence="5">CBS 955.72</strain>
    </source>
</reference>
<dbReference type="SMART" id="SM00248">
    <property type="entry name" value="ANK"/>
    <property type="match status" value="11"/>
</dbReference>
<dbReference type="Proteomes" id="UP001275084">
    <property type="component" value="Unassembled WGS sequence"/>
</dbReference>
<feature type="repeat" description="ANK" evidence="3">
    <location>
        <begin position="317"/>
        <end position="349"/>
    </location>
</feature>
<evidence type="ECO:0000313" key="6">
    <source>
        <dbReference type="Proteomes" id="UP001275084"/>
    </source>
</evidence>
<dbReference type="InterPro" id="IPR036770">
    <property type="entry name" value="Ankyrin_rpt-contain_sf"/>
</dbReference>
<name>A0AAJ0H5J5_9PEZI</name>
<dbReference type="InterPro" id="IPR002110">
    <property type="entry name" value="Ankyrin_rpt"/>
</dbReference>
<dbReference type="AlphaFoldDB" id="A0AAJ0H5J5"/>
<feature type="repeat" description="ANK" evidence="3">
    <location>
        <begin position="455"/>
        <end position="487"/>
    </location>
</feature>
<keyword evidence="6" id="KW-1185">Reference proteome</keyword>
<evidence type="ECO:0000256" key="1">
    <source>
        <dbReference type="ARBA" id="ARBA00022737"/>
    </source>
</evidence>
<comment type="caution">
    <text evidence="5">The sequence shown here is derived from an EMBL/GenBank/DDBJ whole genome shotgun (WGS) entry which is preliminary data.</text>
</comment>
<sequence>MGSESSHAKLCDAAEKADLATLQRLLELPEIRNDINAVNGEGNTPLLLFVAAATGRQQEADADKAAECLRLLVSHGADVHAQNIEGMTALHICAISREYETALKIAQTLLDEFGVDASATKWKRHEYPGQANGHIHQEDGCECGAHVGAAYQLATGQALAIPRQREADVTPMFLVCRSENQALAELLVAHGAKVNVYDADAGTPLSVAVDAGSSKMVAFILSQPGGKELISFPDGRGFLPLHNALYSDSCLEISTILIAAGSPVDTTISSDLARDNKRGLTLLMLACDLGSDRNPLVLPLVESLLDAGADPNKKAALGQNALVLSVLSRDLPVIKLLAARGADIKAMNEGNDPAKPLHAAAIAGHPELCRWLVIEAGCAVGERDADGYSALIHAAGYSAGDSAETVGTLAELGAEVEGCALDGRRPLHFAAFKGQVRCAAELIRLGADVEAEDENGWTPLHFAGRYHHRDVAEVLLESGALVEKTVRGGPRPKRKDGGEFDVVGFTAADLAKIVRGGQETSQDYIRFQPFHTRVSLELRSAGSYCVDGSNFRLYRLQLGVVDSLFIVSHLPDSRPKCVVSGQEKWMPTRLLKLGTGQDHSRIFLHINNATEHVYVMANATLCHCWGGVYPLRLEQSNLLELSQQGLKHAELPKTFREAATLSRRLGLEFIWIDALCIVQDSPSNWHSESLQMAKSTAPQLLATPLIPYLGNYGAGLWLDHLSDGLLWSTN</sequence>
<feature type="repeat" description="ANK" evidence="3">
    <location>
        <begin position="422"/>
        <end position="454"/>
    </location>
</feature>
<dbReference type="PROSITE" id="PS50088">
    <property type="entry name" value="ANK_REPEAT"/>
    <property type="match status" value="5"/>
</dbReference>
<dbReference type="EMBL" id="JAUIQD010000009">
    <property type="protein sequence ID" value="KAK3339949.1"/>
    <property type="molecule type" value="Genomic_DNA"/>
</dbReference>
<feature type="domain" description="Heterokaryon incompatibility" evidence="4">
    <location>
        <begin position="620"/>
        <end position="693"/>
    </location>
</feature>
<dbReference type="Gene3D" id="1.25.40.20">
    <property type="entry name" value="Ankyrin repeat-containing domain"/>
    <property type="match status" value="3"/>
</dbReference>
<keyword evidence="1" id="KW-0677">Repeat</keyword>
<accession>A0AAJ0H5J5</accession>
<proteinExistence type="predicted"/>